<proteinExistence type="predicted"/>
<sequence>MKTILIFVSLYYGKNTKNLPGKPSGKSYQ</sequence>
<dbReference type="STRING" id="1612149.SAMN05216324_12647"/>
<evidence type="ECO:0000313" key="1">
    <source>
        <dbReference type="EMBL" id="SFZ96816.1"/>
    </source>
</evidence>
<dbReference type="Proteomes" id="UP000182034">
    <property type="component" value="Unassembled WGS sequence"/>
</dbReference>
<organism evidence="1 2">
    <name type="scientific">Chryseobacterium limigenitum</name>
    <dbReference type="NCBI Taxonomy" id="1612149"/>
    <lineage>
        <taxon>Bacteria</taxon>
        <taxon>Pseudomonadati</taxon>
        <taxon>Bacteroidota</taxon>
        <taxon>Flavobacteriia</taxon>
        <taxon>Flavobacteriales</taxon>
        <taxon>Weeksellaceae</taxon>
        <taxon>Chryseobacterium group</taxon>
        <taxon>Chryseobacterium</taxon>
    </lineage>
</organism>
<dbReference type="AlphaFoldDB" id="A0A1K2IX95"/>
<dbReference type="EMBL" id="FPKW01000026">
    <property type="protein sequence ID" value="SFZ96816.1"/>
    <property type="molecule type" value="Genomic_DNA"/>
</dbReference>
<keyword evidence="2" id="KW-1185">Reference proteome</keyword>
<name>A0A1K2IX95_9FLAO</name>
<protein>
    <submittedName>
        <fullName evidence="1">Uncharacterized protein</fullName>
    </submittedName>
</protein>
<evidence type="ECO:0000313" key="2">
    <source>
        <dbReference type="Proteomes" id="UP000182034"/>
    </source>
</evidence>
<reference evidence="2" key="1">
    <citation type="submission" date="2016-10" db="EMBL/GenBank/DDBJ databases">
        <authorList>
            <person name="Varghese N."/>
            <person name="Submissions S."/>
        </authorList>
    </citation>
    <scope>NUCLEOTIDE SEQUENCE [LARGE SCALE GENOMIC DNA]</scope>
    <source>
        <strain evidence="2">SUR2</strain>
    </source>
</reference>
<accession>A0A1K2IX95</accession>
<gene>
    <name evidence="1" type="ORF">SAMN05216324_12647</name>
</gene>